<proteinExistence type="predicted"/>
<name>A0A1Y2BJI9_9TREE</name>
<keyword evidence="1" id="KW-0812">Transmembrane</keyword>
<evidence type="ECO:0000313" key="3">
    <source>
        <dbReference type="Proteomes" id="UP000193986"/>
    </source>
</evidence>
<keyword evidence="1" id="KW-1133">Transmembrane helix</keyword>
<evidence type="ECO:0000256" key="1">
    <source>
        <dbReference type="SAM" id="Phobius"/>
    </source>
</evidence>
<accession>A0A1Y2BJI9</accession>
<reference evidence="2 3" key="1">
    <citation type="submission" date="2016-07" db="EMBL/GenBank/DDBJ databases">
        <title>Pervasive Adenine N6-methylation of Active Genes in Fungi.</title>
        <authorList>
            <consortium name="DOE Joint Genome Institute"/>
            <person name="Mondo S.J."/>
            <person name="Dannebaum R.O."/>
            <person name="Kuo R.C."/>
            <person name="Labutti K."/>
            <person name="Haridas S."/>
            <person name="Kuo A."/>
            <person name="Salamov A."/>
            <person name="Ahrendt S.R."/>
            <person name="Lipzen A."/>
            <person name="Sullivan W."/>
            <person name="Andreopoulos W.B."/>
            <person name="Clum A."/>
            <person name="Lindquist E."/>
            <person name="Daum C."/>
            <person name="Ramamoorthy G.K."/>
            <person name="Gryganskyi A."/>
            <person name="Culley D."/>
            <person name="Magnuson J.K."/>
            <person name="James T.Y."/>
            <person name="O'Malley M.A."/>
            <person name="Stajich J.E."/>
            <person name="Spatafora J.W."/>
            <person name="Visel A."/>
            <person name="Grigoriev I.V."/>
        </authorList>
    </citation>
    <scope>NUCLEOTIDE SEQUENCE [LARGE SCALE GENOMIC DNA]</scope>
    <source>
        <strain evidence="2 3">68-887.2</strain>
    </source>
</reference>
<dbReference type="AlphaFoldDB" id="A0A1Y2BJI9"/>
<gene>
    <name evidence="2" type="ORF">BCR39DRAFT_514544</name>
</gene>
<keyword evidence="1" id="KW-0472">Membrane</keyword>
<organism evidence="2 3">
    <name type="scientific">Naematelia encephala</name>
    <dbReference type="NCBI Taxonomy" id="71784"/>
    <lineage>
        <taxon>Eukaryota</taxon>
        <taxon>Fungi</taxon>
        <taxon>Dikarya</taxon>
        <taxon>Basidiomycota</taxon>
        <taxon>Agaricomycotina</taxon>
        <taxon>Tremellomycetes</taxon>
        <taxon>Tremellales</taxon>
        <taxon>Naemateliaceae</taxon>
        <taxon>Naematelia</taxon>
    </lineage>
</organism>
<evidence type="ECO:0000313" key="2">
    <source>
        <dbReference type="EMBL" id="ORY34760.1"/>
    </source>
</evidence>
<comment type="caution">
    <text evidence="2">The sequence shown here is derived from an EMBL/GenBank/DDBJ whole genome shotgun (WGS) entry which is preliminary data.</text>
</comment>
<feature type="transmembrane region" description="Helical" evidence="1">
    <location>
        <begin position="24"/>
        <end position="44"/>
    </location>
</feature>
<protein>
    <submittedName>
        <fullName evidence="2">Uncharacterized protein</fullName>
    </submittedName>
</protein>
<sequence>MYPSKIPILVYCIWFLSSTQLTGHLIPVILSFLHYTFSLLCLFISSICPSPRLFSCVDSLFTKGKAKQRDNAQRLPISGQRIIPIEGRACKRKDRSKHRHLYMLGMLGRYGLESI</sequence>
<dbReference type="EMBL" id="MCFC01000002">
    <property type="protein sequence ID" value="ORY34760.1"/>
    <property type="molecule type" value="Genomic_DNA"/>
</dbReference>
<dbReference type="Proteomes" id="UP000193986">
    <property type="component" value="Unassembled WGS sequence"/>
</dbReference>
<keyword evidence="3" id="KW-1185">Reference proteome</keyword>
<dbReference type="InParanoid" id="A0A1Y2BJI9"/>